<feature type="compositionally biased region" description="Basic and acidic residues" evidence="1">
    <location>
        <begin position="304"/>
        <end position="321"/>
    </location>
</feature>
<feature type="compositionally biased region" description="Basic residues" evidence="1">
    <location>
        <begin position="186"/>
        <end position="197"/>
    </location>
</feature>
<dbReference type="EMBL" id="KN832994">
    <property type="protein sequence ID" value="KIM82497.1"/>
    <property type="molecule type" value="Genomic_DNA"/>
</dbReference>
<dbReference type="InParanoid" id="A0A0C3BYM9"/>
<protein>
    <submittedName>
        <fullName evidence="2">Uncharacterized protein</fullName>
    </submittedName>
</protein>
<proteinExistence type="predicted"/>
<reference evidence="3" key="2">
    <citation type="submission" date="2015-01" db="EMBL/GenBank/DDBJ databases">
        <title>Evolutionary Origins and Diversification of the Mycorrhizal Mutualists.</title>
        <authorList>
            <consortium name="DOE Joint Genome Institute"/>
            <consortium name="Mycorrhizal Genomics Consortium"/>
            <person name="Kohler A."/>
            <person name="Kuo A."/>
            <person name="Nagy L.G."/>
            <person name="Floudas D."/>
            <person name="Copeland A."/>
            <person name="Barry K.W."/>
            <person name="Cichocki N."/>
            <person name="Veneault-Fourrey C."/>
            <person name="LaButti K."/>
            <person name="Lindquist E.A."/>
            <person name="Lipzen A."/>
            <person name="Lundell T."/>
            <person name="Morin E."/>
            <person name="Murat C."/>
            <person name="Riley R."/>
            <person name="Ohm R."/>
            <person name="Sun H."/>
            <person name="Tunlid A."/>
            <person name="Henrissat B."/>
            <person name="Grigoriev I.V."/>
            <person name="Hibbett D.S."/>
            <person name="Martin F."/>
        </authorList>
    </citation>
    <scope>NUCLEOTIDE SEQUENCE [LARGE SCALE GENOMIC DNA]</scope>
    <source>
        <strain evidence="3">F 1598</strain>
    </source>
</reference>
<reference evidence="2 3" key="1">
    <citation type="submission" date="2014-04" db="EMBL/GenBank/DDBJ databases">
        <authorList>
            <consortium name="DOE Joint Genome Institute"/>
            <person name="Kuo A."/>
            <person name="Tarkka M."/>
            <person name="Buscot F."/>
            <person name="Kohler A."/>
            <person name="Nagy L.G."/>
            <person name="Floudas D."/>
            <person name="Copeland A."/>
            <person name="Barry K.W."/>
            <person name="Cichocki N."/>
            <person name="Veneault-Fourrey C."/>
            <person name="LaButti K."/>
            <person name="Lindquist E.A."/>
            <person name="Lipzen A."/>
            <person name="Lundell T."/>
            <person name="Morin E."/>
            <person name="Murat C."/>
            <person name="Sun H."/>
            <person name="Tunlid A."/>
            <person name="Henrissat B."/>
            <person name="Grigoriev I.V."/>
            <person name="Hibbett D.S."/>
            <person name="Martin F."/>
            <person name="Nordberg H.P."/>
            <person name="Cantor M.N."/>
            <person name="Hua S.X."/>
        </authorList>
    </citation>
    <scope>NUCLEOTIDE SEQUENCE [LARGE SCALE GENOMIC DNA]</scope>
    <source>
        <strain evidence="2 3">F 1598</strain>
    </source>
</reference>
<evidence type="ECO:0000313" key="3">
    <source>
        <dbReference type="Proteomes" id="UP000054166"/>
    </source>
</evidence>
<accession>A0A0C3BYM9</accession>
<feature type="region of interest" description="Disordered" evidence="1">
    <location>
        <begin position="1"/>
        <end position="45"/>
    </location>
</feature>
<dbReference type="OrthoDB" id="3234283at2759"/>
<feature type="region of interest" description="Disordered" evidence="1">
    <location>
        <begin position="141"/>
        <end position="351"/>
    </location>
</feature>
<dbReference type="Proteomes" id="UP000054166">
    <property type="component" value="Unassembled WGS sequence"/>
</dbReference>
<dbReference type="STRING" id="765440.A0A0C3BYM9"/>
<gene>
    <name evidence="2" type="ORF">PILCRDRAFT_820358</name>
</gene>
<feature type="compositionally biased region" description="Polar residues" evidence="1">
    <location>
        <begin position="157"/>
        <end position="175"/>
    </location>
</feature>
<dbReference type="HOGENOM" id="CLU_631796_0_0_1"/>
<keyword evidence="3" id="KW-1185">Reference proteome</keyword>
<dbReference type="AlphaFoldDB" id="A0A0C3BYM9"/>
<evidence type="ECO:0000256" key="1">
    <source>
        <dbReference type="SAM" id="MobiDB-lite"/>
    </source>
</evidence>
<feature type="compositionally biased region" description="Polar residues" evidence="1">
    <location>
        <begin position="1"/>
        <end position="11"/>
    </location>
</feature>
<feature type="compositionally biased region" description="Basic and acidic residues" evidence="1">
    <location>
        <begin position="12"/>
        <end position="30"/>
    </location>
</feature>
<feature type="region of interest" description="Disordered" evidence="1">
    <location>
        <begin position="57"/>
        <end position="128"/>
    </location>
</feature>
<sequence length="376" mass="41693">MPLTRNSTHNTTDAEIRVPKARTKTTETKRTSRTNVIIDKPPGMDVTAVLRDITDQYLASPAPQKKAKRKPSRTTAATAPKPKRIESSLPPSSPPSTSSQIPADTSYNFPEINALPSDPIDADPNAVEDPFGFFAVEAKLKASRRPRAPTVPRAFQVASSDSVDGNTDESLQQAFATPKPRNPLRTPRKRTDARKRKLEPSTSSHSSSAGGEDREEESESMPSTPSPVKAGDRSVEIDDEEDLKDAAKEKRKGRGRKKVEPIKTEAGMNPMEIARNLEALLPRRPKPEATVQRARRGRGTKVPAKFDDSDEGNKKQKGQKDNKRKGQPSVKGKGKRETEGSDGDEDEEEMRRRQARIDYFKKLDGYEVQKEDVYIV</sequence>
<evidence type="ECO:0000313" key="2">
    <source>
        <dbReference type="EMBL" id="KIM82497.1"/>
    </source>
</evidence>
<feature type="compositionally biased region" description="Low complexity" evidence="1">
    <location>
        <begin position="87"/>
        <end position="99"/>
    </location>
</feature>
<organism evidence="2 3">
    <name type="scientific">Piloderma croceum (strain F 1598)</name>
    <dbReference type="NCBI Taxonomy" id="765440"/>
    <lineage>
        <taxon>Eukaryota</taxon>
        <taxon>Fungi</taxon>
        <taxon>Dikarya</taxon>
        <taxon>Basidiomycota</taxon>
        <taxon>Agaricomycotina</taxon>
        <taxon>Agaricomycetes</taxon>
        <taxon>Agaricomycetidae</taxon>
        <taxon>Atheliales</taxon>
        <taxon>Atheliaceae</taxon>
        <taxon>Piloderma</taxon>
    </lineage>
</organism>
<name>A0A0C3BYM9_PILCF</name>